<dbReference type="InterPro" id="IPR030479">
    <property type="entry name" value="Syndecan_CS"/>
</dbReference>
<comment type="similarity">
    <text evidence="3">Belongs to the neurexin family.</text>
</comment>
<evidence type="ECO:0000313" key="17">
    <source>
        <dbReference type="EMBL" id="AGT20525.1"/>
    </source>
</evidence>
<dbReference type="GO" id="GO:0016020">
    <property type="term" value="C:membrane"/>
    <property type="evidence" value="ECO:0007669"/>
    <property type="project" value="UniProtKB-SubCell"/>
</dbReference>
<comment type="subcellular location">
    <subcellularLocation>
        <location evidence="1 12">Membrane</location>
        <topology evidence="1 12">Single-pass type I membrane protein</topology>
    </subcellularLocation>
</comment>
<evidence type="ECO:0000256" key="12">
    <source>
        <dbReference type="RuleBase" id="RU000649"/>
    </source>
</evidence>
<proteinExistence type="evidence at transcript level"/>
<evidence type="ECO:0000256" key="4">
    <source>
        <dbReference type="ARBA" id="ARBA00022692"/>
    </source>
</evidence>
<evidence type="ECO:0000256" key="9">
    <source>
        <dbReference type="ARBA" id="ARBA00023180"/>
    </source>
</evidence>
<keyword evidence="4 12" id="KW-0812">Transmembrane</keyword>
<feature type="chain" id="PRO_5004949448" description="Syndecan" evidence="15">
    <location>
        <begin position="18"/>
        <end position="195"/>
    </location>
</feature>
<dbReference type="InterPro" id="IPR001050">
    <property type="entry name" value="Syndecan"/>
</dbReference>
<protein>
    <recommendedName>
        <fullName evidence="12">Syndecan</fullName>
    </recommendedName>
</protein>
<keyword evidence="8 14" id="KW-0472">Membrane</keyword>
<organism evidence="17">
    <name type="scientific">Clarias batrachus</name>
    <name type="common">Walking catfish</name>
    <name type="synonym">Silurus batrachus</name>
    <dbReference type="NCBI Taxonomy" id="59899"/>
    <lineage>
        <taxon>Eukaryota</taxon>
        <taxon>Metazoa</taxon>
        <taxon>Chordata</taxon>
        <taxon>Craniata</taxon>
        <taxon>Vertebrata</taxon>
        <taxon>Euteleostomi</taxon>
        <taxon>Actinopterygii</taxon>
        <taxon>Neopterygii</taxon>
        <taxon>Teleostei</taxon>
        <taxon>Ostariophysi</taxon>
        <taxon>Siluriformes</taxon>
        <taxon>Clariidae</taxon>
        <taxon>Clarias</taxon>
    </lineage>
</organism>
<dbReference type="InterPro" id="IPR027789">
    <property type="entry name" value="Syndecan/Neurexin_dom"/>
</dbReference>
<feature type="signal peptide" evidence="15">
    <location>
        <begin position="1"/>
        <end position="17"/>
    </location>
</feature>
<dbReference type="GO" id="GO:0016477">
    <property type="term" value="P:cell migration"/>
    <property type="evidence" value="ECO:0007669"/>
    <property type="project" value="TreeGrafter"/>
</dbReference>
<evidence type="ECO:0000256" key="5">
    <source>
        <dbReference type="ARBA" id="ARBA00022729"/>
    </source>
</evidence>
<keyword evidence="10 12" id="KW-0357">Heparan sulfate</keyword>
<dbReference type="Pfam" id="PF01034">
    <property type="entry name" value="Syndecan"/>
    <property type="match status" value="1"/>
</dbReference>
<evidence type="ECO:0000256" key="15">
    <source>
        <dbReference type="SAM" id="SignalP"/>
    </source>
</evidence>
<dbReference type="PANTHER" id="PTHR10915:SF3">
    <property type="entry name" value="SYNDECAN-4"/>
    <property type="match status" value="1"/>
</dbReference>
<evidence type="ECO:0000256" key="13">
    <source>
        <dbReference type="SAM" id="MobiDB-lite"/>
    </source>
</evidence>
<sequence>MLKVSFALFLLAAAAFAESVRETETWMPPKVGQSSDDMGSSGDFNFPNEDGLIFDDEDEDDYEDTAEYDDMSGSGDVTSLEEEGVSTTWPEDGDNRIPDMEAPVQPQPTDNYINLVRQNEVAHPPSVQLSHAGEQNIFKKTEVLAAVIAGGAVGLLFAVLLILLLIYRMKKKDEGSYDLGKKPIYKKAPTTEIYA</sequence>
<evidence type="ECO:0000259" key="16">
    <source>
        <dbReference type="SMART" id="SM00294"/>
    </source>
</evidence>
<dbReference type="SMART" id="SM00294">
    <property type="entry name" value="4.1m"/>
    <property type="match status" value="1"/>
</dbReference>
<dbReference type="EMBL" id="KC633819">
    <property type="protein sequence ID" value="AGT20525.1"/>
    <property type="molecule type" value="mRNA"/>
</dbReference>
<dbReference type="GO" id="GO:0009986">
    <property type="term" value="C:cell surface"/>
    <property type="evidence" value="ECO:0007669"/>
    <property type="project" value="TreeGrafter"/>
</dbReference>
<keyword evidence="5 15" id="KW-0732">Signal</keyword>
<evidence type="ECO:0000256" key="14">
    <source>
        <dbReference type="SAM" id="Phobius"/>
    </source>
</evidence>
<evidence type="ECO:0000256" key="8">
    <source>
        <dbReference type="ARBA" id="ARBA00023136"/>
    </source>
</evidence>
<evidence type="ECO:0000256" key="11">
    <source>
        <dbReference type="ARBA" id="ARBA00045953"/>
    </source>
</evidence>
<name>X2CP57_CLABA</name>
<dbReference type="PROSITE" id="PS00964">
    <property type="entry name" value="SYNDECAN"/>
    <property type="match status" value="1"/>
</dbReference>
<keyword evidence="9 12" id="KW-0325">Glycoprotein</keyword>
<feature type="region of interest" description="Disordered" evidence="13">
    <location>
        <begin position="63"/>
        <end position="105"/>
    </location>
</feature>
<reference evidence="17" key="1">
    <citation type="submission" date="2013-02" db="EMBL/GenBank/DDBJ databases">
        <title>Characterization and expression profile of signalling gens under hypoxia in Clarias batrachus.</title>
        <authorList>
            <person name="Mohindra V."/>
            <person name="Tripathi R.K."/>
        </authorList>
    </citation>
    <scope>NUCLEOTIDE SEQUENCE</scope>
    <source>
        <strain evidence="17">NBFGR-CbEH93</strain>
    </source>
</reference>
<feature type="transmembrane region" description="Helical" evidence="14">
    <location>
        <begin position="143"/>
        <end position="167"/>
    </location>
</feature>
<dbReference type="AlphaFoldDB" id="X2CP57"/>
<evidence type="ECO:0000256" key="10">
    <source>
        <dbReference type="ARBA" id="ARBA00023207"/>
    </source>
</evidence>
<accession>X2CP57</accession>
<feature type="domain" description="Neurexin/syndecan/glycophorin C" evidence="16">
    <location>
        <begin position="166"/>
        <end position="184"/>
    </location>
</feature>
<comment type="similarity">
    <text evidence="2 12">Belongs to the syndecan proteoglycan family.</text>
</comment>
<evidence type="ECO:0000256" key="1">
    <source>
        <dbReference type="ARBA" id="ARBA00004479"/>
    </source>
</evidence>
<evidence type="ECO:0000256" key="7">
    <source>
        <dbReference type="ARBA" id="ARBA00022989"/>
    </source>
</evidence>
<evidence type="ECO:0000256" key="2">
    <source>
        <dbReference type="ARBA" id="ARBA00005343"/>
    </source>
</evidence>
<keyword evidence="6 12" id="KW-0654">Proteoglycan</keyword>
<evidence type="ECO:0000256" key="6">
    <source>
        <dbReference type="ARBA" id="ARBA00022974"/>
    </source>
</evidence>
<dbReference type="PANTHER" id="PTHR10915">
    <property type="entry name" value="SYNDECAN"/>
    <property type="match status" value="1"/>
</dbReference>
<comment type="function">
    <text evidence="11">Cell surface proteoglycan which regulates exosome biogenesis in concert with SDCBP and PDCD6IP.</text>
</comment>
<evidence type="ECO:0000256" key="3">
    <source>
        <dbReference type="ARBA" id="ARBA00010241"/>
    </source>
</evidence>
<dbReference type="InterPro" id="IPR003585">
    <property type="entry name" value="Neurexin-like"/>
</dbReference>
<keyword evidence="7 14" id="KW-1133">Transmembrane helix</keyword>